<keyword evidence="3" id="KW-1185">Reference proteome</keyword>
<evidence type="ECO:0000256" key="1">
    <source>
        <dbReference type="SAM" id="Phobius"/>
    </source>
</evidence>
<dbReference type="Proteomes" id="UP000440498">
    <property type="component" value="Unassembled WGS sequence"/>
</dbReference>
<accession>A0A6A7N6P1</accession>
<comment type="caution">
    <text evidence="2">The sequence shown here is derived from an EMBL/GenBank/DDBJ whole genome shotgun (WGS) entry which is preliminary data.</text>
</comment>
<keyword evidence="1" id="KW-0472">Membrane</keyword>
<reference evidence="2 3" key="1">
    <citation type="submission" date="2019-10" db="EMBL/GenBank/DDBJ databases">
        <title>Two novel species isolated from a subtropical stream in China.</title>
        <authorList>
            <person name="Lu H."/>
        </authorList>
    </citation>
    <scope>NUCLEOTIDE SEQUENCE [LARGE SCALE GENOMIC DNA]</scope>
    <source>
        <strain evidence="2 3">FT29W</strain>
    </source>
</reference>
<feature type="transmembrane region" description="Helical" evidence="1">
    <location>
        <begin position="195"/>
        <end position="214"/>
    </location>
</feature>
<gene>
    <name evidence="2" type="ORF">GEV02_20520</name>
</gene>
<organism evidence="2 3">
    <name type="scientific">Rugamonas aquatica</name>
    <dbReference type="NCBI Taxonomy" id="2743357"/>
    <lineage>
        <taxon>Bacteria</taxon>
        <taxon>Pseudomonadati</taxon>
        <taxon>Pseudomonadota</taxon>
        <taxon>Betaproteobacteria</taxon>
        <taxon>Burkholderiales</taxon>
        <taxon>Oxalobacteraceae</taxon>
        <taxon>Telluria group</taxon>
        <taxon>Rugamonas</taxon>
    </lineage>
</organism>
<feature type="transmembrane region" description="Helical" evidence="1">
    <location>
        <begin position="43"/>
        <end position="60"/>
    </location>
</feature>
<protein>
    <submittedName>
        <fullName evidence="2">Uncharacterized protein</fullName>
    </submittedName>
</protein>
<proteinExistence type="predicted"/>
<keyword evidence="1" id="KW-0812">Transmembrane</keyword>
<name>A0A6A7N6P1_9BURK</name>
<evidence type="ECO:0000313" key="2">
    <source>
        <dbReference type="EMBL" id="MQA40542.1"/>
    </source>
</evidence>
<sequence length="269" mass="28759">MTVQRQIMQIHLPEYKQLKQPDAHGMVALAPPPPSPLAMSGRMAVALALFFSVYALGWLGEGLRERQLALLREQRFDAVLGQLRVRLQAQLSPGRPLVANPQAQALLEEGAARVPELLALEVVSTRGLSLFSSDRGLRGQTIPPAWLDAMTRAPGGWQVTRQDERSAGVPLDCGGGAPGFLVLTYRVGGDPGDNAYGLAVGMAAAALALLQSGWRARRRRAAQRDELARLDLAAPTVSVFGAAARELVVARLALAELDQQGRRLGDGGP</sequence>
<dbReference type="EMBL" id="WHUG01000009">
    <property type="protein sequence ID" value="MQA40542.1"/>
    <property type="molecule type" value="Genomic_DNA"/>
</dbReference>
<evidence type="ECO:0000313" key="3">
    <source>
        <dbReference type="Proteomes" id="UP000440498"/>
    </source>
</evidence>
<keyword evidence="1" id="KW-1133">Transmembrane helix</keyword>
<dbReference type="AlphaFoldDB" id="A0A6A7N6P1"/>